<keyword evidence="4" id="KW-1133">Transmembrane helix</keyword>
<evidence type="ECO:0000313" key="7">
    <source>
        <dbReference type="Proteomes" id="UP000886700"/>
    </source>
</evidence>
<feature type="domain" description="Ig-like" evidence="6">
    <location>
        <begin position="521"/>
        <end position="615"/>
    </location>
</feature>
<feature type="signal peptide" evidence="5">
    <location>
        <begin position="1"/>
        <end position="23"/>
    </location>
</feature>
<protein>
    <submittedName>
        <fullName evidence="8">LOW QUALITY PROTEIN: leukocyte immunoglobulin-like receptor subfamily B member 3</fullName>
    </submittedName>
</protein>
<dbReference type="Proteomes" id="UP000886700">
    <property type="component" value="Unplaced"/>
</dbReference>
<feature type="domain" description="Ig-like" evidence="6">
    <location>
        <begin position="320"/>
        <end position="392"/>
    </location>
</feature>
<feature type="compositionally biased region" description="Polar residues" evidence="3">
    <location>
        <begin position="802"/>
        <end position="811"/>
    </location>
</feature>
<dbReference type="SMART" id="SM00409">
    <property type="entry name" value="IG"/>
    <property type="match status" value="5"/>
</dbReference>
<evidence type="ECO:0000259" key="6">
    <source>
        <dbReference type="PROSITE" id="PS50835"/>
    </source>
</evidence>
<gene>
    <name evidence="8" type="primary">LOC106023256</name>
</gene>
<proteinExistence type="predicted"/>
<dbReference type="SMART" id="SM00408">
    <property type="entry name" value="IGc2"/>
    <property type="match status" value="3"/>
</dbReference>
<keyword evidence="2" id="KW-0393">Immunoglobulin domain</keyword>
<dbReference type="PANTHER" id="PTHR11738:SF187">
    <property type="entry name" value="LEUKOCYTE IMMUNOGLOBULIN-LIKE RECEPTOR SUBFAMILY A MEMBER 6-RELATED"/>
    <property type="match status" value="1"/>
</dbReference>
<reference evidence="8" key="1">
    <citation type="submission" date="2025-08" db="UniProtKB">
        <authorList>
            <consortium name="RefSeq"/>
        </authorList>
    </citation>
    <scope>IDENTIFICATION</scope>
    <source>
        <tissue evidence="8">Liver</tissue>
    </source>
</reference>
<keyword evidence="4" id="KW-0472">Membrane</keyword>
<dbReference type="InterPro" id="IPR013783">
    <property type="entry name" value="Ig-like_fold"/>
</dbReference>
<feature type="region of interest" description="Disordered" evidence="3">
    <location>
        <begin position="670"/>
        <end position="695"/>
    </location>
</feature>
<evidence type="ECO:0000256" key="2">
    <source>
        <dbReference type="ARBA" id="ARBA00023319"/>
    </source>
</evidence>
<accession>A0ABM2WN43</accession>
<evidence type="ECO:0000256" key="5">
    <source>
        <dbReference type="SAM" id="SignalP"/>
    </source>
</evidence>
<feature type="region of interest" description="Disordered" evidence="3">
    <location>
        <begin position="760"/>
        <end position="790"/>
    </location>
</feature>
<dbReference type="Pfam" id="PF13927">
    <property type="entry name" value="Ig_3"/>
    <property type="match status" value="1"/>
</dbReference>
<feature type="compositionally biased region" description="Polar residues" evidence="3">
    <location>
        <begin position="724"/>
        <end position="740"/>
    </location>
</feature>
<dbReference type="PROSITE" id="PS50835">
    <property type="entry name" value="IG_LIKE"/>
    <property type="match status" value="4"/>
</dbReference>
<dbReference type="Pfam" id="PF00047">
    <property type="entry name" value="ig"/>
    <property type="match status" value="1"/>
</dbReference>
<keyword evidence="1" id="KW-1015">Disulfide bond</keyword>
<dbReference type="GeneID" id="106023256"/>
<dbReference type="InterPro" id="IPR003598">
    <property type="entry name" value="Ig_sub2"/>
</dbReference>
<dbReference type="RefSeq" id="XP_040589858.1">
    <property type="nucleotide sequence ID" value="XM_040733924.1"/>
</dbReference>
<dbReference type="Gene3D" id="2.60.40.10">
    <property type="entry name" value="Immunoglobulins"/>
    <property type="match status" value="6"/>
</dbReference>
<evidence type="ECO:0000256" key="4">
    <source>
        <dbReference type="SAM" id="Phobius"/>
    </source>
</evidence>
<sequence length="840" mass="93161">MTFTFTALLCLGLSLQHGTPVLAGTLPKPILRVQPDSVVPEQTTVTFFCEGFTGAQEYHLYKMGYFRHTEIPANPNNKAEFSIKKISRHEAGQYTCRYWTRNRWSGYSDYKELVVTGAYSEPSLLAQPSPVVTEGGEVTLQCVSRQPYYKLILTKEGPQEYSWILDSEYDRSTGKYQALFPVGSVTSRQRWIFRCYSFDSNQPLVWSEPSEPLELLFSGTHHKPTIKAEPGTVVASGSPMNISCQGTQDAEMCFLHKEGSHQSWGTQTQKKSGNKSTFSIPSVADYVGGQYRCYCYSSAGWSERSDTLDLVVTGLYDNKPRLTALPSTVVTSGGNMTLQCVSQERYEKFILTKEDQKFLSSLNSQYNRSIGQYQALFSIEHVTPNHTGTFRCYGYYQQRPLLWSVPSEPVVIYISGLSNKPSLLTHQGHILDPGKNLTLQCCSDINYDRFALYKVGETDFTQLYGQRTQAGLSLANFTLNPVSRSTGGQYRCYGAHNLSSEWSAASDPVDILITGQYPDRPSLSVKPNSTVQSGDNVTLLCQSTYTADTFILSKEGATHQLQKIKSKSQDGELQTEFSLSAVTSAHSGTYRCYGSHDSSPYMLSHASFPVELSVTGHIGASIPPPSSPLPTAGLEQYLKALIGVSVAFLLLLLILIFLLLQRRHQRKFRKDAQKGTELKLPSGDAEPVTTDRGCKKRSNLAAAVQEESLYASVEDMKPEDEVKLNTSLQRPYTEDSQGETYDQVKDSRLRRAEAVLPSVISREVPQTKDEQADEDRETDTQAAENEEPQDVVYAQLCSTSLRQGTAVTPPSQEGEASEEPSVYAALAVAQPSPVPNNDDQ</sequence>
<feature type="domain" description="Ig-like" evidence="6">
    <location>
        <begin position="122"/>
        <end position="195"/>
    </location>
</feature>
<feature type="region of interest" description="Disordered" evidence="3">
    <location>
        <begin position="712"/>
        <end position="743"/>
    </location>
</feature>
<feature type="region of interest" description="Disordered" evidence="3">
    <location>
        <begin position="802"/>
        <end position="822"/>
    </location>
</feature>
<evidence type="ECO:0000256" key="1">
    <source>
        <dbReference type="ARBA" id="ARBA00023157"/>
    </source>
</evidence>
<feature type="chain" id="PRO_5047432925" evidence="5">
    <location>
        <begin position="24"/>
        <end position="840"/>
    </location>
</feature>
<evidence type="ECO:0000256" key="3">
    <source>
        <dbReference type="SAM" id="MobiDB-lite"/>
    </source>
</evidence>
<dbReference type="SUPFAM" id="SSF48726">
    <property type="entry name" value="Immunoglobulin"/>
    <property type="match status" value="6"/>
</dbReference>
<dbReference type="PANTHER" id="PTHR11738">
    <property type="entry name" value="MHC CLASS I NK CELL RECEPTOR"/>
    <property type="match status" value="1"/>
</dbReference>
<organism evidence="7 8">
    <name type="scientific">Mesocricetus auratus</name>
    <name type="common">Golden hamster</name>
    <dbReference type="NCBI Taxonomy" id="10036"/>
    <lineage>
        <taxon>Eukaryota</taxon>
        <taxon>Metazoa</taxon>
        <taxon>Chordata</taxon>
        <taxon>Craniata</taxon>
        <taxon>Vertebrata</taxon>
        <taxon>Euteleostomi</taxon>
        <taxon>Mammalia</taxon>
        <taxon>Eutheria</taxon>
        <taxon>Euarchontoglires</taxon>
        <taxon>Glires</taxon>
        <taxon>Rodentia</taxon>
        <taxon>Myomorpha</taxon>
        <taxon>Muroidea</taxon>
        <taxon>Cricetidae</taxon>
        <taxon>Cricetinae</taxon>
        <taxon>Mesocricetus</taxon>
    </lineage>
</organism>
<feature type="compositionally biased region" description="Basic and acidic residues" evidence="3">
    <location>
        <begin position="714"/>
        <end position="723"/>
    </location>
</feature>
<keyword evidence="4" id="KW-0812">Transmembrane</keyword>
<evidence type="ECO:0000313" key="8">
    <source>
        <dbReference type="RefSeq" id="XP_040589858.1"/>
    </source>
</evidence>
<dbReference type="Pfam" id="PF13895">
    <property type="entry name" value="Ig_2"/>
    <property type="match status" value="2"/>
</dbReference>
<dbReference type="InterPro" id="IPR013151">
    <property type="entry name" value="Immunoglobulin_dom"/>
</dbReference>
<feature type="domain" description="Ig-like" evidence="6">
    <location>
        <begin position="224"/>
        <end position="309"/>
    </location>
</feature>
<keyword evidence="5" id="KW-0732">Signal</keyword>
<name>A0ABM2WN43_MESAU</name>
<keyword evidence="7" id="KW-1185">Reference proteome</keyword>
<dbReference type="InterPro" id="IPR036179">
    <property type="entry name" value="Ig-like_dom_sf"/>
</dbReference>
<dbReference type="InterPro" id="IPR003599">
    <property type="entry name" value="Ig_sub"/>
</dbReference>
<dbReference type="InterPro" id="IPR050412">
    <property type="entry name" value="Ig-like_Receptors_ImmuneReg"/>
</dbReference>
<dbReference type="InterPro" id="IPR007110">
    <property type="entry name" value="Ig-like_dom"/>
</dbReference>
<feature type="transmembrane region" description="Helical" evidence="4">
    <location>
        <begin position="637"/>
        <end position="660"/>
    </location>
</feature>